<dbReference type="EMBL" id="FOIU01000003">
    <property type="protein sequence ID" value="SEW47827.1"/>
    <property type="molecule type" value="Genomic_DNA"/>
</dbReference>
<dbReference type="SUPFAM" id="SSF56935">
    <property type="entry name" value="Porins"/>
    <property type="match status" value="1"/>
</dbReference>
<dbReference type="AlphaFoldDB" id="A0A1I0S0Z3"/>
<evidence type="ECO:0000313" key="1">
    <source>
        <dbReference type="EMBL" id="SEW47827.1"/>
    </source>
</evidence>
<sequence length="379" mass="43019">MLIISGYQNDQQSQNNCKMKKAIVIGIMLGIIFPKAQSSDSLKSGNKLTVSAYAELFYTYDFNRPEGSHRQDFLYSYNRHNELNLNLGLIKGSYQNDNFRANLALMAGVYAEDNLSAEEEILQYVNEANVGIKISKTKNLWIDAGIMPSHIGWESAIGKDNINLTRSLAADNSPYFETGAKISYTSDNGKWFVSGLILNGWQRIIQAEGNQSLSFGHQIIYKPNEKITLNSSSFIGNDKAKEEKKMRYFHDLYGNFQLTKQFSATLGFDIGAEQKEKGSKSYNLWYTPNILMKYQLTDQWAFGGRLEYYNDKNGVIINTGTENGFQTFGYSFNLDYLIFKKVMLRTEARGFTSKDAVFMKNNGLKTGNFFITTSLSAWF</sequence>
<accession>A0A1I0S0Z3</accession>
<organism evidence="1 2">
    <name type="scientific">Chryseobacterium wanjuense</name>
    <dbReference type="NCBI Taxonomy" id="356305"/>
    <lineage>
        <taxon>Bacteria</taxon>
        <taxon>Pseudomonadati</taxon>
        <taxon>Bacteroidota</taxon>
        <taxon>Flavobacteriia</taxon>
        <taxon>Flavobacteriales</taxon>
        <taxon>Weeksellaceae</taxon>
        <taxon>Chryseobacterium group</taxon>
        <taxon>Chryseobacterium</taxon>
    </lineage>
</organism>
<name>A0A1I0S0Z3_9FLAO</name>
<dbReference type="Proteomes" id="UP000199469">
    <property type="component" value="Unassembled WGS sequence"/>
</dbReference>
<gene>
    <name evidence="1" type="ORF">SAMN05421841_3637</name>
</gene>
<reference evidence="2" key="1">
    <citation type="submission" date="2016-10" db="EMBL/GenBank/DDBJ databases">
        <authorList>
            <person name="Varghese N."/>
            <person name="Submissions S."/>
        </authorList>
    </citation>
    <scope>NUCLEOTIDE SEQUENCE [LARGE SCALE GENOMIC DNA]</scope>
    <source>
        <strain evidence="2">DSM 17724</strain>
    </source>
</reference>
<proteinExistence type="predicted"/>
<protein>
    <submittedName>
        <fullName evidence="1">Putative beta-barrel porin-2, OmpL-like. bbp2</fullName>
    </submittedName>
</protein>
<keyword evidence="2" id="KW-1185">Reference proteome</keyword>
<dbReference type="Pfam" id="PF07642">
    <property type="entry name" value="BBP2"/>
    <property type="match status" value="1"/>
</dbReference>
<dbReference type="STRING" id="356305.SAMN05421841_3637"/>
<evidence type="ECO:0000313" key="2">
    <source>
        <dbReference type="Proteomes" id="UP000199469"/>
    </source>
</evidence>
<dbReference type="InterPro" id="IPR011486">
    <property type="entry name" value="BBP2"/>
</dbReference>